<feature type="chain" id="PRO_5046322371" evidence="1">
    <location>
        <begin position="34"/>
        <end position="254"/>
    </location>
</feature>
<gene>
    <name evidence="2" type="ORF">ACFQ4B_13515</name>
</gene>
<dbReference type="Proteomes" id="UP001597180">
    <property type="component" value="Unassembled WGS sequence"/>
</dbReference>
<dbReference type="InterPro" id="IPR052022">
    <property type="entry name" value="26kDa_periplasmic_antigen"/>
</dbReference>
<keyword evidence="1" id="KW-0732">Signal</keyword>
<comment type="caution">
    <text evidence="2">The sequence shown here is derived from an EMBL/GenBank/DDBJ whole genome shotgun (WGS) entry which is preliminary data.</text>
</comment>
<protein>
    <submittedName>
        <fullName evidence="2">SIMPL domain-containing protein</fullName>
    </submittedName>
</protein>
<reference evidence="3" key="1">
    <citation type="journal article" date="2019" name="Int. J. Syst. Evol. Microbiol.">
        <title>The Global Catalogue of Microorganisms (GCM) 10K type strain sequencing project: providing services to taxonomists for standard genome sequencing and annotation.</title>
        <authorList>
            <consortium name="The Broad Institute Genomics Platform"/>
            <consortium name="The Broad Institute Genome Sequencing Center for Infectious Disease"/>
            <person name="Wu L."/>
            <person name="Ma J."/>
        </authorList>
    </citation>
    <scope>NUCLEOTIDE SEQUENCE [LARGE SCALE GENOMIC DNA]</scope>
    <source>
        <strain evidence="3">CCUG 53270</strain>
    </source>
</reference>
<dbReference type="PANTHER" id="PTHR34387">
    <property type="entry name" value="SLR1258 PROTEIN"/>
    <property type="match status" value="1"/>
</dbReference>
<evidence type="ECO:0000313" key="3">
    <source>
        <dbReference type="Proteomes" id="UP001597180"/>
    </source>
</evidence>
<dbReference type="PANTHER" id="PTHR34387:SF2">
    <property type="entry name" value="SLR1258 PROTEIN"/>
    <property type="match status" value="1"/>
</dbReference>
<dbReference type="RefSeq" id="WP_345592250.1">
    <property type="nucleotide sequence ID" value="NZ_BAABJG010000029.1"/>
</dbReference>
<sequence length="254" mass="26905">MKSTVKNKLIIGVAAATLLTGLTSFTSLHPAGAATAYAEQVSTAYSKTITVGGEGEIKVAPDVAYINLGVMTKADTASEAQKLNAESFAGLTALLYDTYKLDKKDVKTSGFSVQPVYSYTDKEPKIIGYSATQMVQVTYRDIDKVGAFLDAASVAGANQINGVQFDTEKRQEYEIQAIDSAMKNAEAKAIAIAKTVGKELKGVVNVVQTGTSAIPVRREYSPMLMKAADTASSATSIAPGELTITTNLSVQYEF</sequence>
<proteinExistence type="predicted"/>
<organism evidence="2 3">
    <name type="scientific">Paenibacillus vulneris</name>
    <dbReference type="NCBI Taxonomy" id="1133364"/>
    <lineage>
        <taxon>Bacteria</taxon>
        <taxon>Bacillati</taxon>
        <taxon>Bacillota</taxon>
        <taxon>Bacilli</taxon>
        <taxon>Bacillales</taxon>
        <taxon>Paenibacillaceae</taxon>
        <taxon>Paenibacillus</taxon>
    </lineage>
</organism>
<feature type="signal peptide" evidence="1">
    <location>
        <begin position="1"/>
        <end position="33"/>
    </location>
</feature>
<evidence type="ECO:0000313" key="2">
    <source>
        <dbReference type="EMBL" id="MFD1221139.1"/>
    </source>
</evidence>
<dbReference type="InterPro" id="IPR007497">
    <property type="entry name" value="SIMPL/DUF541"/>
</dbReference>
<dbReference type="Gene3D" id="3.30.110.170">
    <property type="entry name" value="Protein of unknown function (DUF541), domain 1"/>
    <property type="match status" value="1"/>
</dbReference>
<keyword evidence="3" id="KW-1185">Reference proteome</keyword>
<accession>A0ABW3ULH5</accession>
<dbReference type="EMBL" id="JBHTLU010000014">
    <property type="protein sequence ID" value="MFD1221139.1"/>
    <property type="molecule type" value="Genomic_DNA"/>
</dbReference>
<dbReference type="Gene3D" id="3.30.70.2970">
    <property type="entry name" value="Protein of unknown function (DUF541), domain 2"/>
    <property type="match status" value="1"/>
</dbReference>
<dbReference type="Pfam" id="PF04402">
    <property type="entry name" value="SIMPL"/>
    <property type="match status" value="1"/>
</dbReference>
<evidence type="ECO:0000256" key="1">
    <source>
        <dbReference type="SAM" id="SignalP"/>
    </source>
</evidence>
<name>A0ABW3ULH5_9BACL</name>